<dbReference type="Pfam" id="PF00535">
    <property type="entry name" value="Glycos_transf_2"/>
    <property type="match status" value="1"/>
</dbReference>
<gene>
    <name evidence="7" type="ORF">FGU65_05430</name>
</gene>
<organism evidence="7 8">
    <name type="scientific">Methanoculleus frigidifontis</name>
    <dbReference type="NCBI Taxonomy" id="2584085"/>
    <lineage>
        <taxon>Archaea</taxon>
        <taxon>Methanobacteriati</taxon>
        <taxon>Methanobacteriota</taxon>
        <taxon>Stenosarchaea group</taxon>
        <taxon>Methanomicrobia</taxon>
        <taxon>Methanomicrobiales</taxon>
        <taxon>Methanomicrobiaceae</taxon>
        <taxon>Methanoculleus</taxon>
    </lineage>
</organism>
<accession>A0ABT8M8U1</accession>
<dbReference type="Gene3D" id="3.90.550.10">
    <property type="entry name" value="Spore Coat Polysaccharide Biosynthesis Protein SpsA, Chain A"/>
    <property type="match status" value="1"/>
</dbReference>
<dbReference type="PANTHER" id="PTHR43646">
    <property type="entry name" value="GLYCOSYLTRANSFERASE"/>
    <property type="match status" value="1"/>
</dbReference>
<keyword evidence="4" id="KW-0808">Transferase</keyword>
<evidence type="ECO:0000256" key="4">
    <source>
        <dbReference type="ARBA" id="ARBA00022679"/>
    </source>
</evidence>
<comment type="caution">
    <text evidence="7">The sequence shown here is derived from an EMBL/GenBank/DDBJ whole genome shotgun (WGS) entry which is preliminary data.</text>
</comment>
<evidence type="ECO:0000313" key="7">
    <source>
        <dbReference type="EMBL" id="MDN7024336.1"/>
    </source>
</evidence>
<dbReference type="RefSeq" id="WP_301663435.1">
    <property type="nucleotide sequence ID" value="NZ_VCYH01000003.1"/>
</dbReference>
<reference evidence="7" key="1">
    <citation type="submission" date="2019-05" db="EMBL/GenBank/DDBJ databases">
        <title>Methanoculleus sp. FWC-SCC1, a methanogenic archaeon isolated from deep marine cold seep.</title>
        <authorList>
            <person name="Chen Y.-W."/>
            <person name="Chen S.-C."/>
            <person name="Teng N.-H."/>
            <person name="Lai M.-C."/>
        </authorList>
    </citation>
    <scope>NUCLEOTIDE SEQUENCE</scope>
    <source>
        <strain evidence="7">FWC-SCC1</strain>
    </source>
</reference>
<evidence type="ECO:0000259" key="6">
    <source>
        <dbReference type="Pfam" id="PF00535"/>
    </source>
</evidence>
<feature type="domain" description="Glycosyltransferase 2-like" evidence="6">
    <location>
        <begin position="63"/>
        <end position="200"/>
    </location>
</feature>
<keyword evidence="5" id="KW-0472">Membrane</keyword>
<evidence type="ECO:0000256" key="2">
    <source>
        <dbReference type="ARBA" id="ARBA00022475"/>
    </source>
</evidence>
<name>A0ABT8M8U1_9EURY</name>
<dbReference type="EMBL" id="VCYH01000003">
    <property type="protein sequence ID" value="MDN7024336.1"/>
    <property type="molecule type" value="Genomic_DNA"/>
</dbReference>
<sequence length="310" mass="35091">MPPLQVKTLPLAGRGGAIHPAGHANPGRIILKWEACHVAHHRKLPMSRRSPAAGSCDDEFVISVIIPARNEAETIGTCLRSLTDQRMARDLYEIIVVDGDSSDGTCSVAGQYADSIVAQKRQGIGGARRDGADAASGSVLVFTDADTCHAPTWLPAIAENLLAGRYDASTGPIRFCDRTIRSDILQIWRKQYHLFHIFNYYRLIGSNIAVTRAAYDRIQGHRDISLLEDYDLSVRIFREGSILCRYDPRQIVYTSSRRVCNLFSYMLIYLYGQYHYHVTRDYSRLLRYPRFDEMDLLVMLEHLAEKPEEK</sequence>
<dbReference type="InterPro" id="IPR029044">
    <property type="entry name" value="Nucleotide-diphossugar_trans"/>
</dbReference>
<evidence type="ECO:0000313" key="8">
    <source>
        <dbReference type="Proteomes" id="UP001168338"/>
    </source>
</evidence>
<keyword evidence="2" id="KW-1003">Cell membrane</keyword>
<evidence type="ECO:0000256" key="3">
    <source>
        <dbReference type="ARBA" id="ARBA00022676"/>
    </source>
</evidence>
<evidence type="ECO:0000256" key="5">
    <source>
        <dbReference type="ARBA" id="ARBA00023136"/>
    </source>
</evidence>
<evidence type="ECO:0000256" key="1">
    <source>
        <dbReference type="ARBA" id="ARBA00004236"/>
    </source>
</evidence>
<keyword evidence="3" id="KW-0328">Glycosyltransferase</keyword>
<comment type="subcellular location">
    <subcellularLocation>
        <location evidence="1">Cell membrane</location>
    </subcellularLocation>
</comment>
<protein>
    <submittedName>
        <fullName evidence="7">Glycosyltransferase</fullName>
    </submittedName>
</protein>
<proteinExistence type="predicted"/>
<dbReference type="PANTHER" id="PTHR43646:SF2">
    <property type="entry name" value="GLYCOSYLTRANSFERASE 2-LIKE DOMAIN-CONTAINING PROTEIN"/>
    <property type="match status" value="1"/>
</dbReference>
<dbReference type="SUPFAM" id="SSF53448">
    <property type="entry name" value="Nucleotide-diphospho-sugar transferases"/>
    <property type="match status" value="1"/>
</dbReference>
<dbReference type="InterPro" id="IPR001173">
    <property type="entry name" value="Glyco_trans_2-like"/>
</dbReference>
<keyword evidence="8" id="KW-1185">Reference proteome</keyword>
<dbReference type="Proteomes" id="UP001168338">
    <property type="component" value="Unassembled WGS sequence"/>
</dbReference>